<dbReference type="Pfam" id="PF13576">
    <property type="entry name" value="Pentapeptide_3"/>
    <property type="match status" value="1"/>
</dbReference>
<reference evidence="1 2" key="1">
    <citation type="submission" date="2011-09" db="EMBL/GenBank/DDBJ databases">
        <title>The draft genome of Paenibacillus lactis 154.</title>
        <authorList>
            <consortium name="US DOE Joint Genome Institute (JGI-PGF)"/>
            <person name="Lucas S."/>
            <person name="Han J."/>
            <person name="Lapidus A."/>
            <person name="Cheng J.-F."/>
            <person name="Goodwin L."/>
            <person name="Pitluck S."/>
            <person name="Peters L."/>
            <person name="Land M.L."/>
            <person name="Hauser L."/>
            <person name="Siebers A."/>
            <person name="Thelen M."/>
            <person name="Hugenholtz P."/>
            <person name="Allgaier M."/>
            <person name="Woyke T.J."/>
        </authorList>
    </citation>
    <scope>NUCLEOTIDE SEQUENCE [LARGE SCALE GENOMIC DNA]</scope>
    <source>
        <strain evidence="1 2">154</strain>
    </source>
</reference>
<dbReference type="STRING" id="743719.PaelaDRAFT_5360"/>
<evidence type="ECO:0000313" key="1">
    <source>
        <dbReference type="EMBL" id="EHB54364.1"/>
    </source>
</evidence>
<evidence type="ECO:0000313" key="2">
    <source>
        <dbReference type="Proteomes" id="UP000003891"/>
    </source>
</evidence>
<accession>G4HMZ9</accession>
<protein>
    <submittedName>
        <fullName evidence="1">Pentapeptide repeat protein</fullName>
    </submittedName>
</protein>
<dbReference type="AlphaFoldDB" id="G4HMZ9"/>
<proteinExistence type="predicted"/>
<dbReference type="InterPro" id="IPR001646">
    <property type="entry name" value="5peptide_repeat"/>
</dbReference>
<dbReference type="EMBL" id="AGIP01000018">
    <property type="protein sequence ID" value="EHB54364.1"/>
    <property type="molecule type" value="Genomic_DNA"/>
</dbReference>
<dbReference type="SUPFAM" id="SSF141571">
    <property type="entry name" value="Pentapeptide repeat-like"/>
    <property type="match status" value="1"/>
</dbReference>
<sequence>MNQTKTSNSQDRQVVTSFNASNLAKSDFAGVTAHNGQFKSSSLSGSDFSGADLTGSSFKSSDVHGAHFDGTNLTDCNLSTLDLAMQASIKRSLCAPTSVSRGWPEQHSWMPS</sequence>
<name>G4HMZ9_9BACL</name>
<organism evidence="1 2">
    <name type="scientific">Paenibacillus lactis 154</name>
    <dbReference type="NCBI Taxonomy" id="743719"/>
    <lineage>
        <taxon>Bacteria</taxon>
        <taxon>Bacillati</taxon>
        <taxon>Bacillota</taxon>
        <taxon>Bacilli</taxon>
        <taxon>Bacillales</taxon>
        <taxon>Paenibacillaceae</taxon>
        <taxon>Paenibacillus</taxon>
    </lineage>
</organism>
<dbReference type="Proteomes" id="UP000003891">
    <property type="component" value="Unassembled WGS sequence"/>
</dbReference>
<gene>
    <name evidence="1" type="ORF">PaelaDRAFT_5360</name>
</gene>
<dbReference type="eggNOG" id="COG1357">
    <property type="taxonomic scope" value="Bacteria"/>
</dbReference>
<dbReference type="Gene3D" id="2.160.20.80">
    <property type="entry name" value="E3 ubiquitin-protein ligase SopA"/>
    <property type="match status" value="1"/>
</dbReference>